<keyword evidence="3" id="KW-1185">Reference proteome</keyword>
<name>A0ABQ8T695_PERAM</name>
<evidence type="ECO:0000256" key="1">
    <source>
        <dbReference type="SAM" id="MobiDB-lite"/>
    </source>
</evidence>
<feature type="region of interest" description="Disordered" evidence="1">
    <location>
        <begin position="56"/>
        <end position="90"/>
    </location>
</feature>
<gene>
    <name evidence="2" type="ORF">ANN_11878</name>
</gene>
<protein>
    <recommendedName>
        <fullName evidence="4">PDZ domain-containing protein</fullName>
    </recommendedName>
</protein>
<sequence>MCRACLPPLPHPSMCERGPPRPPQQKSVSRTCEHGAMPALDKPRVIAEVRKSVGSVGGGALLGGKPRISVIRPSDGDVKPGGPLGAIRQE</sequence>
<dbReference type="Proteomes" id="UP001148838">
    <property type="component" value="Unassembled WGS sequence"/>
</dbReference>
<evidence type="ECO:0008006" key="4">
    <source>
        <dbReference type="Google" id="ProtNLM"/>
    </source>
</evidence>
<reference evidence="2 3" key="1">
    <citation type="journal article" date="2022" name="Allergy">
        <title>Genome assembly and annotation of Periplaneta americana reveal a comprehensive cockroach allergen profile.</title>
        <authorList>
            <person name="Wang L."/>
            <person name="Xiong Q."/>
            <person name="Saelim N."/>
            <person name="Wang L."/>
            <person name="Nong W."/>
            <person name="Wan A.T."/>
            <person name="Shi M."/>
            <person name="Liu X."/>
            <person name="Cao Q."/>
            <person name="Hui J.H.L."/>
            <person name="Sookrung N."/>
            <person name="Leung T.F."/>
            <person name="Tungtrongchitr A."/>
            <person name="Tsui S.K.W."/>
        </authorList>
    </citation>
    <scope>NUCLEOTIDE SEQUENCE [LARGE SCALE GENOMIC DNA]</scope>
    <source>
        <strain evidence="2">PWHHKU_190912</strain>
    </source>
</reference>
<proteinExistence type="predicted"/>
<evidence type="ECO:0000313" key="3">
    <source>
        <dbReference type="Proteomes" id="UP001148838"/>
    </source>
</evidence>
<feature type="region of interest" description="Disordered" evidence="1">
    <location>
        <begin position="9"/>
        <end position="30"/>
    </location>
</feature>
<dbReference type="EMBL" id="JAJSOF020000015">
    <property type="protein sequence ID" value="KAJ4442014.1"/>
    <property type="molecule type" value="Genomic_DNA"/>
</dbReference>
<evidence type="ECO:0000313" key="2">
    <source>
        <dbReference type="EMBL" id="KAJ4442014.1"/>
    </source>
</evidence>
<comment type="caution">
    <text evidence="2">The sequence shown here is derived from an EMBL/GenBank/DDBJ whole genome shotgun (WGS) entry which is preliminary data.</text>
</comment>
<accession>A0ABQ8T695</accession>
<organism evidence="2 3">
    <name type="scientific">Periplaneta americana</name>
    <name type="common">American cockroach</name>
    <name type="synonym">Blatta americana</name>
    <dbReference type="NCBI Taxonomy" id="6978"/>
    <lineage>
        <taxon>Eukaryota</taxon>
        <taxon>Metazoa</taxon>
        <taxon>Ecdysozoa</taxon>
        <taxon>Arthropoda</taxon>
        <taxon>Hexapoda</taxon>
        <taxon>Insecta</taxon>
        <taxon>Pterygota</taxon>
        <taxon>Neoptera</taxon>
        <taxon>Polyneoptera</taxon>
        <taxon>Dictyoptera</taxon>
        <taxon>Blattodea</taxon>
        <taxon>Blattoidea</taxon>
        <taxon>Blattidae</taxon>
        <taxon>Blattinae</taxon>
        <taxon>Periplaneta</taxon>
    </lineage>
</organism>